<dbReference type="EMBL" id="BKCJ010001405">
    <property type="protein sequence ID" value="GEU41197.1"/>
    <property type="molecule type" value="Genomic_DNA"/>
</dbReference>
<dbReference type="InterPro" id="IPR005162">
    <property type="entry name" value="Retrotrans_gag_dom"/>
</dbReference>
<keyword evidence="2" id="KW-0808">Transferase</keyword>
<accession>A0A6L2JXD0</accession>
<sequence length="187" mass="21321">MQLQNIFPHIVTQVTANVDNANGGDGNVALTRWIEKMELVFDNCGCIANKRVSYAASCFVNKALTWWNTQVQARGREATIGMTWNDFKALLVEEFCPINEMEKLESEFWNHTMVGANHVAYTDRFHELAKLVPHLVTPESSRIKRYIHWLAPQIRGMLWATQLGVSNGLTRPDPNPIRPYRAGLIRV</sequence>
<evidence type="ECO:0000259" key="1">
    <source>
        <dbReference type="Pfam" id="PF03732"/>
    </source>
</evidence>
<evidence type="ECO:0000313" key="2">
    <source>
        <dbReference type="EMBL" id="GEU41197.1"/>
    </source>
</evidence>
<dbReference type="Pfam" id="PF03732">
    <property type="entry name" value="Retrotrans_gag"/>
    <property type="match status" value="1"/>
</dbReference>
<keyword evidence="2" id="KW-0548">Nucleotidyltransferase</keyword>
<dbReference type="AlphaFoldDB" id="A0A6L2JXD0"/>
<organism evidence="2">
    <name type="scientific">Tanacetum cinerariifolium</name>
    <name type="common">Dalmatian daisy</name>
    <name type="synonym">Chrysanthemum cinerariifolium</name>
    <dbReference type="NCBI Taxonomy" id="118510"/>
    <lineage>
        <taxon>Eukaryota</taxon>
        <taxon>Viridiplantae</taxon>
        <taxon>Streptophyta</taxon>
        <taxon>Embryophyta</taxon>
        <taxon>Tracheophyta</taxon>
        <taxon>Spermatophyta</taxon>
        <taxon>Magnoliopsida</taxon>
        <taxon>eudicotyledons</taxon>
        <taxon>Gunneridae</taxon>
        <taxon>Pentapetalae</taxon>
        <taxon>asterids</taxon>
        <taxon>campanulids</taxon>
        <taxon>Asterales</taxon>
        <taxon>Asteraceae</taxon>
        <taxon>Asteroideae</taxon>
        <taxon>Anthemideae</taxon>
        <taxon>Anthemidinae</taxon>
        <taxon>Tanacetum</taxon>
    </lineage>
</organism>
<protein>
    <submittedName>
        <fullName evidence="2">Reverse transcriptase domain-containing protein</fullName>
    </submittedName>
</protein>
<proteinExistence type="predicted"/>
<comment type="caution">
    <text evidence="2">The sequence shown here is derived from an EMBL/GenBank/DDBJ whole genome shotgun (WGS) entry which is preliminary data.</text>
</comment>
<dbReference type="GO" id="GO:0003964">
    <property type="term" value="F:RNA-directed DNA polymerase activity"/>
    <property type="evidence" value="ECO:0007669"/>
    <property type="project" value="UniProtKB-KW"/>
</dbReference>
<gene>
    <name evidence="2" type="ORF">Tci_013175</name>
</gene>
<feature type="domain" description="Retrotransposon gag" evidence="1">
    <location>
        <begin position="54"/>
        <end position="151"/>
    </location>
</feature>
<reference evidence="2" key="1">
    <citation type="journal article" date="2019" name="Sci. Rep.">
        <title>Draft genome of Tanacetum cinerariifolium, the natural source of mosquito coil.</title>
        <authorList>
            <person name="Yamashiro T."/>
            <person name="Shiraishi A."/>
            <person name="Satake H."/>
            <person name="Nakayama K."/>
        </authorList>
    </citation>
    <scope>NUCLEOTIDE SEQUENCE</scope>
</reference>
<keyword evidence="2" id="KW-0695">RNA-directed DNA polymerase</keyword>
<name>A0A6L2JXD0_TANCI</name>